<dbReference type="Gene3D" id="3.30.200.20">
    <property type="entry name" value="Phosphorylase Kinase, domain 1"/>
    <property type="match status" value="1"/>
</dbReference>
<dbReference type="EC" id="2.7.11.1" evidence="7"/>
<dbReference type="PROSITE" id="PS50011">
    <property type="entry name" value="PROTEIN_KINASE_DOM"/>
    <property type="match status" value="1"/>
</dbReference>
<protein>
    <submittedName>
        <fullName evidence="7">Protein kinase</fullName>
        <ecNumber evidence="7">2.7.11.1</ecNumber>
    </submittedName>
</protein>
<dbReference type="GO" id="GO:0004674">
    <property type="term" value="F:protein serine/threonine kinase activity"/>
    <property type="evidence" value="ECO:0007669"/>
    <property type="project" value="UniProtKB-EC"/>
</dbReference>
<reference evidence="7 8" key="1">
    <citation type="submission" date="2015-07" db="EMBL/GenBank/DDBJ databases">
        <title>Genome analysis of myxobacterium Chondromyces crocatus Cm c5 reveals a high potential for natural compound synthesis and the genetic basis for the loss of fruiting body formation.</title>
        <authorList>
            <person name="Zaburannyi N."/>
            <person name="Bunk B."/>
            <person name="Maier J."/>
            <person name="Overmann J."/>
            <person name="Mueller R."/>
        </authorList>
    </citation>
    <scope>NUCLEOTIDE SEQUENCE [LARGE SCALE GENOMIC DNA]</scope>
    <source>
        <strain evidence="7 8">Cm c5</strain>
    </source>
</reference>
<feature type="region of interest" description="Disordered" evidence="5">
    <location>
        <begin position="424"/>
        <end position="511"/>
    </location>
</feature>
<proteinExistence type="predicted"/>
<evidence type="ECO:0000256" key="3">
    <source>
        <dbReference type="ARBA" id="ARBA00022777"/>
    </source>
</evidence>
<dbReference type="Proteomes" id="UP000067626">
    <property type="component" value="Chromosome"/>
</dbReference>
<feature type="domain" description="Protein kinase" evidence="6">
    <location>
        <begin position="34"/>
        <end position="298"/>
    </location>
</feature>
<feature type="compositionally biased region" description="Low complexity" evidence="5">
    <location>
        <begin position="437"/>
        <end position="458"/>
    </location>
</feature>
<dbReference type="KEGG" id="ccro:CMC5_023020"/>
<keyword evidence="4" id="KW-0067">ATP-binding</keyword>
<gene>
    <name evidence="7" type="ORF">CMC5_023020</name>
</gene>
<sequence>MYGHTLPLQGRRIGLPFSGEGMAMRGGELVTPSLRLLRPLAQGGMGCVWVAEHLALSTQVAVKFMMPEATQDAELVARFRREATAAAQIRSPHIAQVFDHGVTADGSLYIVMELLEGEDLKQRAGRLGVLPVREVVQILRQTASALGRAHQLGIVHRDIKPANLFLLDLDGEPFVKILDFGIAKQHRGGELGMTATGGLMGTPLYMSPEQLLSAKHVGPPADLWALGVVAYHLLTGKLPFTGETLGALAVAVHSAELTLPSTLRPELPPAVDAWMEKALARNPAARFPSAKEMASALEAATTGVDPMGAARSPASRPTVDVRTDEPPRWRGVAQPVVNGVPGEVADGRTSIMGGQGAQGQTFRGVVQEKTAGGSRRPSLFLVGLVLGTLSLAGSVPLLGGWSHSRAVIAEPLARPTLAWPSLAATTRSPSSAAVPGPTSDPMSTPTSSPTADATPSADARMRSTKKGAASSPSLTPEGALRSAPTADGANTKRPRPPGSQRRHENTDDVGF</sequence>
<keyword evidence="2" id="KW-0547">Nucleotide-binding</keyword>
<dbReference type="PANTHER" id="PTHR43289">
    <property type="entry name" value="MITOGEN-ACTIVATED PROTEIN KINASE KINASE KINASE 20-RELATED"/>
    <property type="match status" value="1"/>
</dbReference>
<dbReference type="Gene3D" id="1.10.510.10">
    <property type="entry name" value="Transferase(Phosphotransferase) domain 1"/>
    <property type="match status" value="1"/>
</dbReference>
<evidence type="ECO:0000256" key="4">
    <source>
        <dbReference type="ARBA" id="ARBA00022840"/>
    </source>
</evidence>
<accession>A0A0K1EBD8</accession>
<feature type="region of interest" description="Disordered" evidence="5">
    <location>
        <begin position="305"/>
        <end position="340"/>
    </location>
</feature>
<feature type="compositionally biased region" description="Basic and acidic residues" evidence="5">
    <location>
        <begin position="319"/>
        <end position="328"/>
    </location>
</feature>
<evidence type="ECO:0000256" key="5">
    <source>
        <dbReference type="SAM" id="MobiDB-lite"/>
    </source>
</evidence>
<dbReference type="InterPro" id="IPR000719">
    <property type="entry name" value="Prot_kinase_dom"/>
</dbReference>
<dbReference type="InterPro" id="IPR008271">
    <property type="entry name" value="Ser/Thr_kinase_AS"/>
</dbReference>
<dbReference type="PANTHER" id="PTHR43289:SF6">
    <property type="entry name" value="SERINE_THREONINE-PROTEIN KINASE NEKL-3"/>
    <property type="match status" value="1"/>
</dbReference>
<keyword evidence="8" id="KW-1185">Reference proteome</keyword>
<dbReference type="SMART" id="SM00220">
    <property type="entry name" value="S_TKc"/>
    <property type="match status" value="1"/>
</dbReference>
<dbReference type="CDD" id="cd14014">
    <property type="entry name" value="STKc_PknB_like"/>
    <property type="match status" value="1"/>
</dbReference>
<dbReference type="InterPro" id="IPR011009">
    <property type="entry name" value="Kinase-like_dom_sf"/>
</dbReference>
<dbReference type="STRING" id="52.CMC5_023020"/>
<name>A0A0K1EBD8_CHOCO</name>
<organism evidence="7 8">
    <name type="scientific">Chondromyces crocatus</name>
    <dbReference type="NCBI Taxonomy" id="52"/>
    <lineage>
        <taxon>Bacteria</taxon>
        <taxon>Pseudomonadati</taxon>
        <taxon>Myxococcota</taxon>
        <taxon>Polyangia</taxon>
        <taxon>Polyangiales</taxon>
        <taxon>Polyangiaceae</taxon>
        <taxon>Chondromyces</taxon>
    </lineage>
</organism>
<evidence type="ECO:0000259" key="6">
    <source>
        <dbReference type="PROSITE" id="PS50011"/>
    </source>
</evidence>
<evidence type="ECO:0000313" key="7">
    <source>
        <dbReference type="EMBL" id="AKT38159.1"/>
    </source>
</evidence>
<dbReference type="AlphaFoldDB" id="A0A0K1EBD8"/>
<dbReference type="GO" id="GO:0005524">
    <property type="term" value="F:ATP binding"/>
    <property type="evidence" value="ECO:0007669"/>
    <property type="project" value="UniProtKB-KW"/>
</dbReference>
<dbReference type="PROSITE" id="PS00108">
    <property type="entry name" value="PROTEIN_KINASE_ST"/>
    <property type="match status" value="1"/>
</dbReference>
<evidence type="ECO:0000256" key="1">
    <source>
        <dbReference type="ARBA" id="ARBA00022679"/>
    </source>
</evidence>
<dbReference type="EMBL" id="CP012159">
    <property type="protein sequence ID" value="AKT38159.1"/>
    <property type="molecule type" value="Genomic_DNA"/>
</dbReference>
<keyword evidence="1 7" id="KW-0808">Transferase</keyword>
<dbReference type="SUPFAM" id="SSF56112">
    <property type="entry name" value="Protein kinase-like (PK-like)"/>
    <property type="match status" value="1"/>
</dbReference>
<dbReference type="PATRIC" id="fig|52.7.peg.2485"/>
<keyword evidence="3 7" id="KW-0418">Kinase</keyword>
<evidence type="ECO:0000256" key="2">
    <source>
        <dbReference type="ARBA" id="ARBA00022741"/>
    </source>
</evidence>
<evidence type="ECO:0000313" key="8">
    <source>
        <dbReference type="Proteomes" id="UP000067626"/>
    </source>
</evidence>
<dbReference type="Pfam" id="PF00069">
    <property type="entry name" value="Pkinase"/>
    <property type="match status" value="1"/>
</dbReference>
<feature type="compositionally biased region" description="Basic and acidic residues" evidence="5">
    <location>
        <begin position="501"/>
        <end position="511"/>
    </location>
</feature>